<dbReference type="SUPFAM" id="SSF49478">
    <property type="entry name" value="Cna protein B-type domain"/>
    <property type="match status" value="1"/>
</dbReference>
<reference evidence="2" key="1">
    <citation type="submission" date="2018-02" db="EMBL/GenBank/DDBJ databases">
        <title>Genome sequencing of Solimonas sp. HR-BB.</title>
        <authorList>
            <person name="Lee Y."/>
            <person name="Jeon C.O."/>
        </authorList>
    </citation>
    <scope>NUCLEOTIDE SEQUENCE [LARGE SCALE GENOMIC DNA]</scope>
    <source>
        <strain evidence="2">HR-U</strain>
    </source>
</reference>
<evidence type="ECO:0000313" key="2">
    <source>
        <dbReference type="Proteomes" id="UP000239590"/>
    </source>
</evidence>
<gene>
    <name evidence="1" type="ORF">C5O19_11090</name>
</gene>
<dbReference type="AlphaFoldDB" id="A0A2S7IQY8"/>
<comment type="caution">
    <text evidence="1">The sequence shown here is derived from an EMBL/GenBank/DDBJ whole genome shotgun (WGS) entry which is preliminary data.</text>
</comment>
<dbReference type="RefSeq" id="WP_104712083.1">
    <property type="nucleotide sequence ID" value="NZ_PTRA01000001.1"/>
</dbReference>
<dbReference type="PROSITE" id="PS51257">
    <property type="entry name" value="PROKAR_LIPOPROTEIN"/>
    <property type="match status" value="1"/>
</dbReference>
<dbReference type="Proteomes" id="UP000239590">
    <property type="component" value="Unassembled WGS sequence"/>
</dbReference>
<proteinExistence type="predicted"/>
<organism evidence="1 2">
    <name type="scientific">Siphonobacter curvatus</name>
    <dbReference type="NCBI Taxonomy" id="2094562"/>
    <lineage>
        <taxon>Bacteria</taxon>
        <taxon>Pseudomonadati</taxon>
        <taxon>Bacteroidota</taxon>
        <taxon>Cytophagia</taxon>
        <taxon>Cytophagales</taxon>
        <taxon>Cytophagaceae</taxon>
        <taxon>Siphonobacter</taxon>
    </lineage>
</organism>
<keyword evidence="2" id="KW-1185">Reference proteome</keyword>
<accession>A0A2S7IQY8</accession>
<evidence type="ECO:0000313" key="1">
    <source>
        <dbReference type="EMBL" id="PQA60131.1"/>
    </source>
</evidence>
<sequence length="137" mass="15378">MNLCKLFMCVLLVTGIYACKKKPVHPAREWIQTEVEGSVVLDVDGSPIDSVRVFVMGRSGSVLTSFKDTLLTEAVTDRQGKFKVSRTFPTDYHFSIKAIFDYPRRNYTLVSCNYNASPCSIELGKKNTVLFVGTKIK</sequence>
<name>A0A2S7IQY8_9BACT</name>
<protein>
    <submittedName>
        <fullName evidence="1">Uncharacterized protein</fullName>
    </submittedName>
</protein>
<dbReference type="EMBL" id="PTRA01000001">
    <property type="protein sequence ID" value="PQA60131.1"/>
    <property type="molecule type" value="Genomic_DNA"/>
</dbReference>